<comment type="caution">
    <text evidence="1">The sequence shown here is derived from an EMBL/GenBank/DDBJ whole genome shotgun (WGS) entry which is preliminary data.</text>
</comment>
<reference evidence="1 2" key="1">
    <citation type="submission" date="2023-03" db="EMBL/GenBank/DDBJ databases">
        <title>High recombination rates correlate with genetic variation in Cardiocondyla obscurior ants.</title>
        <authorList>
            <person name="Errbii M."/>
        </authorList>
    </citation>
    <scope>NUCLEOTIDE SEQUENCE [LARGE SCALE GENOMIC DNA]</scope>
    <source>
        <strain evidence="1">Alpha-2009</strain>
        <tissue evidence="1">Whole body</tissue>
    </source>
</reference>
<accession>A0AAW2GPN5</accession>
<proteinExistence type="predicted"/>
<gene>
    <name evidence="1" type="ORF">PUN28_004120</name>
</gene>
<sequence>MLQRGFGSRYFRAHTTLHVSRHSIDFERNVGVSAIFNKYRRLNCNYNDYICHRKSDILYSLFDAFMNNESKMSNEEGFRVHLRCIFVFHCCWKSIAVVVAVENFYLYSPTYSSPSFPLVYFRPGCICALLFPVARAVSLHILHTSLNHISLPVNNYFFSFLPRFP</sequence>
<protein>
    <submittedName>
        <fullName evidence="1">Uncharacterized protein</fullName>
    </submittedName>
</protein>
<name>A0AAW2GPN5_9HYME</name>
<organism evidence="1 2">
    <name type="scientific">Cardiocondyla obscurior</name>
    <dbReference type="NCBI Taxonomy" id="286306"/>
    <lineage>
        <taxon>Eukaryota</taxon>
        <taxon>Metazoa</taxon>
        <taxon>Ecdysozoa</taxon>
        <taxon>Arthropoda</taxon>
        <taxon>Hexapoda</taxon>
        <taxon>Insecta</taxon>
        <taxon>Pterygota</taxon>
        <taxon>Neoptera</taxon>
        <taxon>Endopterygota</taxon>
        <taxon>Hymenoptera</taxon>
        <taxon>Apocrita</taxon>
        <taxon>Aculeata</taxon>
        <taxon>Formicoidea</taxon>
        <taxon>Formicidae</taxon>
        <taxon>Myrmicinae</taxon>
        <taxon>Cardiocondyla</taxon>
    </lineage>
</organism>
<dbReference type="Proteomes" id="UP001430953">
    <property type="component" value="Unassembled WGS sequence"/>
</dbReference>
<dbReference type="EMBL" id="JADYXP020000003">
    <property type="protein sequence ID" value="KAL0129216.1"/>
    <property type="molecule type" value="Genomic_DNA"/>
</dbReference>
<dbReference type="AlphaFoldDB" id="A0AAW2GPN5"/>
<evidence type="ECO:0000313" key="1">
    <source>
        <dbReference type="EMBL" id="KAL0129216.1"/>
    </source>
</evidence>
<keyword evidence="2" id="KW-1185">Reference proteome</keyword>
<evidence type="ECO:0000313" key="2">
    <source>
        <dbReference type="Proteomes" id="UP001430953"/>
    </source>
</evidence>